<accession>E6XP69</accession>
<proteinExistence type="inferred from homology"/>
<comment type="similarity">
    <text evidence="1">Belongs to the short-chain fatty acyl-CoA assimilation regulator (ScfR) family.</text>
</comment>
<dbReference type="InterPro" id="IPR052345">
    <property type="entry name" value="Rad_response_metalloprotease"/>
</dbReference>
<dbReference type="Pfam" id="PF01381">
    <property type="entry name" value="HTH_3"/>
    <property type="match status" value="1"/>
</dbReference>
<dbReference type="Gene3D" id="1.10.10.2910">
    <property type="match status" value="1"/>
</dbReference>
<dbReference type="AlphaFoldDB" id="E6XP69"/>
<dbReference type="SUPFAM" id="SSF47413">
    <property type="entry name" value="lambda repressor-like DNA-binding domains"/>
    <property type="match status" value="1"/>
</dbReference>
<dbReference type="InterPro" id="IPR010982">
    <property type="entry name" value="Lambda_DNA-bd_dom_sf"/>
</dbReference>
<evidence type="ECO:0000313" key="3">
    <source>
        <dbReference type="EMBL" id="ADV55869.1"/>
    </source>
</evidence>
<dbReference type="PATRIC" id="fig|399804.5.peg.3607"/>
<dbReference type="PANTHER" id="PTHR43236">
    <property type="entry name" value="ANTITOXIN HIGA1"/>
    <property type="match status" value="1"/>
</dbReference>
<dbReference type="SMART" id="SM00530">
    <property type="entry name" value="HTH_XRE"/>
    <property type="match status" value="1"/>
</dbReference>
<dbReference type="OrthoDB" id="9796786at2"/>
<dbReference type="Pfam" id="PF06114">
    <property type="entry name" value="Peptidase_M78"/>
    <property type="match status" value="1"/>
</dbReference>
<name>E6XP69_SHEP2</name>
<reference evidence="3 4" key="1">
    <citation type="submission" date="2011-01" db="EMBL/GenBank/DDBJ databases">
        <title>Complete sequence of Shewanella putrefaciens 200.</title>
        <authorList>
            <consortium name="US DOE Joint Genome Institute"/>
            <person name="Lucas S."/>
            <person name="Copeland A."/>
            <person name="Lapidus A."/>
            <person name="Cheng J.-F."/>
            <person name="Bruce D."/>
            <person name="Goodwin L."/>
            <person name="Pitluck S."/>
            <person name="Munk A.C."/>
            <person name="Detter J.C."/>
            <person name="Han C."/>
            <person name="Tapia R."/>
            <person name="Land M."/>
            <person name="Hauser L."/>
            <person name="Chang Y.-J."/>
            <person name="Jeffries C."/>
            <person name="Kyrpides N."/>
            <person name="Ivanova N."/>
            <person name="Mikhailova N."/>
            <person name="Kolker E."/>
            <person name="Lawrence C."/>
            <person name="McCue L.A."/>
            <person name="DiChristina T."/>
            <person name="Nealson K."/>
            <person name="Fredrickson J.K."/>
            <person name="Woyke T."/>
        </authorList>
    </citation>
    <scope>NUCLEOTIDE SEQUENCE [LARGE SCALE GENOMIC DNA]</scope>
    <source>
        <strain evidence="3 4">200</strain>
    </source>
</reference>
<dbReference type="InterPro" id="IPR010359">
    <property type="entry name" value="IrrE_HExxH"/>
</dbReference>
<evidence type="ECO:0000259" key="2">
    <source>
        <dbReference type="PROSITE" id="PS50943"/>
    </source>
</evidence>
<dbReference type="PROSITE" id="PS50943">
    <property type="entry name" value="HTH_CROC1"/>
    <property type="match status" value="1"/>
</dbReference>
<dbReference type="Gene3D" id="1.10.260.40">
    <property type="entry name" value="lambda repressor-like DNA-binding domains"/>
    <property type="match status" value="1"/>
</dbReference>
<dbReference type="EMBL" id="CP002457">
    <property type="protein sequence ID" value="ADV55869.1"/>
    <property type="molecule type" value="Genomic_DNA"/>
</dbReference>
<dbReference type="CDD" id="cd00093">
    <property type="entry name" value="HTH_XRE"/>
    <property type="match status" value="1"/>
</dbReference>
<evidence type="ECO:0000256" key="1">
    <source>
        <dbReference type="ARBA" id="ARBA00007227"/>
    </source>
</evidence>
<organism evidence="3 4">
    <name type="scientific">Shewanella putrefaciens (strain 200)</name>
    <dbReference type="NCBI Taxonomy" id="399804"/>
    <lineage>
        <taxon>Bacteria</taxon>
        <taxon>Pseudomonadati</taxon>
        <taxon>Pseudomonadota</taxon>
        <taxon>Gammaproteobacteria</taxon>
        <taxon>Alteromonadales</taxon>
        <taxon>Shewanellaceae</taxon>
        <taxon>Shewanella</taxon>
    </lineage>
</organism>
<dbReference type="GO" id="GO:0003677">
    <property type="term" value="F:DNA binding"/>
    <property type="evidence" value="ECO:0007669"/>
    <property type="project" value="InterPro"/>
</dbReference>
<dbReference type="PANTHER" id="PTHR43236:SF2">
    <property type="entry name" value="BLL0069 PROTEIN"/>
    <property type="match status" value="1"/>
</dbReference>
<feature type="domain" description="HTH cro/C1-type" evidence="2">
    <location>
        <begin position="26"/>
        <end position="66"/>
    </location>
</feature>
<dbReference type="Proteomes" id="UP000008209">
    <property type="component" value="Chromosome"/>
</dbReference>
<evidence type="ECO:0000313" key="4">
    <source>
        <dbReference type="Proteomes" id="UP000008209"/>
    </source>
</evidence>
<gene>
    <name evidence="3" type="ordered locus">Sput200_3482</name>
</gene>
<sequence length="376" mass="41886">MAIEALVNPDVLSWARLRSGYSESVLARKISVNVDKVLSWERGQKKPTFKQAQNIARVTNTPFGFLFLPNPPRENLPIPDLRTVDGVQMQEPSTELRDILLQALSKQAWYKDFLISHNSKPLDFIGSFTIKSNIDEVVQSIRNTIGVSFPVTGTWNDYQRELIHGAESAGVMVMRSGIVGNNTHRKLQVSEFRGFAISDVLAPLIFINSADAETARLFTLIHELAHLWLGSSGISDGYSSHAKVEVFCNAIAGEFLVPKNLLIPIWNHSEKLIENLFRGASKFHVSKLVVARRAMDCGLITKDEYRGFYQEELNDFRNRTSNGGDFYRTAGAKNSLILSRAVVTEALSGRLLLRDASKLLGVAPHAIKTYASKLSL</sequence>
<dbReference type="HOGENOM" id="CLU_057454_1_0_6"/>
<dbReference type="InterPro" id="IPR001387">
    <property type="entry name" value="Cro/C1-type_HTH"/>
</dbReference>
<protein>
    <recommendedName>
        <fullName evidence="2">HTH cro/C1-type domain-containing protein</fullName>
    </recommendedName>
</protein>
<dbReference type="KEGG" id="shp:Sput200_3482"/>